<dbReference type="Gene3D" id="1.25.40.10">
    <property type="entry name" value="Tetratricopeptide repeat domain"/>
    <property type="match status" value="1"/>
</dbReference>
<dbReference type="AlphaFoldDB" id="A0AAV1IAJ2"/>
<gene>
    <name evidence="1" type="ORF">CVIRNUC_006043</name>
</gene>
<dbReference type="GO" id="GO:0090173">
    <property type="term" value="P:regulation of synaptonemal complex assembly"/>
    <property type="evidence" value="ECO:0007669"/>
    <property type="project" value="InterPro"/>
</dbReference>
<evidence type="ECO:0000313" key="2">
    <source>
        <dbReference type="Proteomes" id="UP001314263"/>
    </source>
</evidence>
<proteinExistence type="predicted"/>
<dbReference type="Proteomes" id="UP001314263">
    <property type="component" value="Unassembled WGS sequence"/>
</dbReference>
<comment type="caution">
    <text evidence="1">The sequence shown here is derived from an EMBL/GenBank/DDBJ whole genome shotgun (WGS) entry which is preliminary data.</text>
</comment>
<protein>
    <submittedName>
        <fullName evidence="1">Uncharacterized protein</fullName>
    </submittedName>
</protein>
<accession>A0AAV1IAJ2</accession>
<organism evidence="1 2">
    <name type="scientific">Coccomyxa viridis</name>
    <dbReference type="NCBI Taxonomy" id="1274662"/>
    <lineage>
        <taxon>Eukaryota</taxon>
        <taxon>Viridiplantae</taxon>
        <taxon>Chlorophyta</taxon>
        <taxon>core chlorophytes</taxon>
        <taxon>Trebouxiophyceae</taxon>
        <taxon>Trebouxiophyceae incertae sedis</taxon>
        <taxon>Coccomyxaceae</taxon>
        <taxon>Coccomyxa</taxon>
    </lineage>
</organism>
<dbReference type="PANTHER" id="PTHR40375">
    <property type="entry name" value="SPORULATION-SPECIFIC PROTEIN 22"/>
    <property type="match status" value="1"/>
</dbReference>
<name>A0AAV1IAJ2_9CHLO</name>
<dbReference type="InterPro" id="IPR011990">
    <property type="entry name" value="TPR-like_helical_dom_sf"/>
</dbReference>
<dbReference type="SUPFAM" id="SSF48452">
    <property type="entry name" value="TPR-like"/>
    <property type="match status" value="1"/>
</dbReference>
<keyword evidence="2" id="KW-1185">Reference proteome</keyword>
<reference evidence="1 2" key="1">
    <citation type="submission" date="2023-10" db="EMBL/GenBank/DDBJ databases">
        <authorList>
            <person name="Maclean D."/>
            <person name="Macfadyen A."/>
        </authorList>
    </citation>
    <scope>NUCLEOTIDE SEQUENCE [LARGE SCALE GENOMIC DNA]</scope>
</reference>
<evidence type="ECO:0000313" key="1">
    <source>
        <dbReference type="EMBL" id="CAK0782848.1"/>
    </source>
</evidence>
<dbReference type="EMBL" id="CAUYUE010000007">
    <property type="protein sequence ID" value="CAK0782848.1"/>
    <property type="molecule type" value="Genomic_DNA"/>
</dbReference>
<dbReference type="PANTHER" id="PTHR40375:SF2">
    <property type="entry name" value="SPORULATION-SPECIFIC PROTEIN 22"/>
    <property type="match status" value="1"/>
</dbReference>
<dbReference type="InterPro" id="IPR039057">
    <property type="entry name" value="Spo22/ZIP4"/>
</dbReference>
<sequence>MVAHKDATLAQCLEAVSAVVGAPGCGALKPAVDIILERFAKDTSTPLRLVEILLSAEAQSASREVEAVVLDMVRNEKVLELFTKGYPASKQDCKSMYTLLWNLGTQHFLGKDYPACVGAYTAALPYADADAKPRVGRQLALAHLALHQLDRSLEALDAAAEYDPSSVFTTFVRIKVLLTQGNAAGALDLLRPLMACEGFDLDFLRVVVVEASSAAMLPVAKQALQLLWEETLKSPRGAQDKPGNDAVIAQNLIRLMTEMSENYNLELGRCRPGKEEHAPAAPGAAGDSVQCALAKESIHQELAGLFSQAKDRLEAVGAATFFGTDLPSWFALASFNAGLAAMGAKDVVAAAVLFKASGDFYEAYTGPTAQTLAVQRKAYTLATSCTLAEHDRRPDHKPCLSLAQALLRKGYASLEAAAQQPAAEQDILVAKKELLTLVRLHIPDTCHICAEHRCLLEVPLWV</sequence>